<reference evidence="1" key="1">
    <citation type="journal article" date="2014" name="PLoS ONE">
        <title>Transcriptome-Based Identification of ABC Transporters in the Western Tarnished Plant Bug Lygus hesperus.</title>
        <authorList>
            <person name="Hull J.J."/>
            <person name="Chaney K."/>
            <person name="Geib S.M."/>
            <person name="Fabrick J.A."/>
            <person name="Brent C.S."/>
            <person name="Walsh D."/>
            <person name="Lavine L.C."/>
        </authorList>
    </citation>
    <scope>NUCLEOTIDE SEQUENCE</scope>
</reference>
<accession>A0A0A9WLI0</accession>
<protein>
    <submittedName>
        <fullName evidence="1">DNA-directed RNA polymerase subunit alpha</fullName>
    </submittedName>
</protein>
<proteinExistence type="predicted"/>
<keyword evidence="1" id="KW-0240">DNA-directed RNA polymerase</keyword>
<dbReference type="GO" id="GO:0000428">
    <property type="term" value="C:DNA-directed RNA polymerase complex"/>
    <property type="evidence" value="ECO:0007669"/>
    <property type="project" value="UniProtKB-KW"/>
</dbReference>
<dbReference type="AlphaFoldDB" id="A0A0A9WLI0"/>
<feature type="non-terminal residue" evidence="1">
    <location>
        <position position="109"/>
    </location>
</feature>
<evidence type="ECO:0000313" key="1">
    <source>
        <dbReference type="EMBL" id="JAG08286.1"/>
    </source>
</evidence>
<organism evidence="1">
    <name type="scientific">Lygus hesperus</name>
    <name type="common">Western plant bug</name>
    <dbReference type="NCBI Taxonomy" id="30085"/>
    <lineage>
        <taxon>Eukaryota</taxon>
        <taxon>Metazoa</taxon>
        <taxon>Ecdysozoa</taxon>
        <taxon>Arthropoda</taxon>
        <taxon>Hexapoda</taxon>
        <taxon>Insecta</taxon>
        <taxon>Pterygota</taxon>
        <taxon>Neoptera</taxon>
        <taxon>Paraneoptera</taxon>
        <taxon>Hemiptera</taxon>
        <taxon>Heteroptera</taxon>
        <taxon>Panheteroptera</taxon>
        <taxon>Cimicomorpha</taxon>
        <taxon>Miridae</taxon>
        <taxon>Mirini</taxon>
        <taxon>Lygus</taxon>
    </lineage>
</organism>
<name>A0A0A9WLI0_LYGHE</name>
<keyword evidence="1" id="KW-0804">Transcription</keyword>
<sequence>MITKPLCNNLRRFIISGSSTKLLQKSESSHFIFQFSRFDDVAHPFADLSISLKNFVTWLSSLQATIETSTCFKKTMLCGLKRTIVVNKLLISQQSSLIAHLPSSYEEGK</sequence>
<reference evidence="1" key="2">
    <citation type="submission" date="2014-07" db="EMBL/GenBank/DDBJ databases">
        <authorList>
            <person name="Hull J."/>
        </authorList>
    </citation>
    <scope>NUCLEOTIDE SEQUENCE</scope>
</reference>
<dbReference type="EMBL" id="GBHO01035318">
    <property type="protein sequence ID" value="JAG08286.1"/>
    <property type="molecule type" value="Transcribed_RNA"/>
</dbReference>
<gene>
    <name evidence="1" type="primary">rpoA_25</name>
    <name evidence="1" type="ORF">CM83_2806</name>
</gene>